<organism evidence="1 2">
    <name type="scientific">Catenuloplanes indicus</name>
    <dbReference type="NCBI Taxonomy" id="137267"/>
    <lineage>
        <taxon>Bacteria</taxon>
        <taxon>Bacillati</taxon>
        <taxon>Actinomycetota</taxon>
        <taxon>Actinomycetes</taxon>
        <taxon>Micromonosporales</taxon>
        <taxon>Micromonosporaceae</taxon>
        <taxon>Catenuloplanes</taxon>
    </lineage>
</organism>
<protein>
    <submittedName>
        <fullName evidence="1">Uncharacterized protein</fullName>
    </submittedName>
</protein>
<dbReference type="Proteomes" id="UP001240236">
    <property type="component" value="Unassembled WGS sequence"/>
</dbReference>
<comment type="caution">
    <text evidence="1">The sequence shown here is derived from an EMBL/GenBank/DDBJ whole genome shotgun (WGS) entry which is preliminary data.</text>
</comment>
<dbReference type="Pfam" id="PF18143">
    <property type="entry name" value="HAD_SAK_2"/>
    <property type="match status" value="1"/>
</dbReference>
<accession>A0AAE3VU99</accession>
<sequence>MTTRPVWLLDVDGVINAWDADWGTGPTKTRVDRLNIRWAPELAARIRAVAPAVDIVWATTWCGFPDQLTALGQMLGLEGLPSAFDGRPLSKTWADQKLEAALRVLDGGRRLIWTDDTEVQAAADLYPQIAAAARDRRALLIEPDGRRGLRPAHLDAIEAFTRPLTTTTTASTEESR</sequence>
<dbReference type="EMBL" id="JAUSUZ010000001">
    <property type="protein sequence ID" value="MDQ0363397.1"/>
    <property type="molecule type" value="Genomic_DNA"/>
</dbReference>
<dbReference type="AlphaFoldDB" id="A0AAE3VU99"/>
<proteinExistence type="predicted"/>
<dbReference type="RefSeq" id="WP_307233998.1">
    <property type="nucleotide sequence ID" value="NZ_JAUSUZ010000001.1"/>
</dbReference>
<keyword evidence="2" id="KW-1185">Reference proteome</keyword>
<evidence type="ECO:0000313" key="2">
    <source>
        <dbReference type="Proteomes" id="UP001240236"/>
    </source>
</evidence>
<reference evidence="1 2" key="1">
    <citation type="submission" date="2023-07" db="EMBL/GenBank/DDBJ databases">
        <title>Sequencing the genomes of 1000 actinobacteria strains.</title>
        <authorList>
            <person name="Klenk H.-P."/>
        </authorList>
    </citation>
    <scope>NUCLEOTIDE SEQUENCE [LARGE SCALE GENOMIC DNA]</scope>
    <source>
        <strain evidence="1 2">DSM 44709</strain>
    </source>
</reference>
<evidence type="ECO:0000313" key="1">
    <source>
        <dbReference type="EMBL" id="MDQ0363397.1"/>
    </source>
</evidence>
<gene>
    <name evidence="1" type="ORF">J2S42_000066</name>
</gene>
<name>A0AAE3VU99_9ACTN</name>